<evidence type="ECO:0000256" key="3">
    <source>
        <dbReference type="ARBA" id="ARBA00022544"/>
    </source>
</evidence>
<keyword evidence="11" id="KW-1185">Reference proteome</keyword>
<dbReference type="PANTHER" id="PTHR35789">
    <property type="entry name" value="SPORE GERMINATION PROTEIN B3"/>
    <property type="match status" value="1"/>
</dbReference>
<dbReference type="InterPro" id="IPR046953">
    <property type="entry name" value="Spore_GerAC-like_C"/>
</dbReference>
<evidence type="ECO:0000259" key="8">
    <source>
        <dbReference type="Pfam" id="PF05504"/>
    </source>
</evidence>
<accession>A0A9J6P5M2</accession>
<reference evidence="10" key="2">
    <citation type="submission" date="2021-04" db="EMBL/GenBank/DDBJ databases">
        <authorList>
            <person name="Dong X."/>
        </authorList>
    </citation>
    <scope>NUCLEOTIDE SEQUENCE</scope>
    <source>
        <strain evidence="10">ZWT</strain>
    </source>
</reference>
<dbReference type="InterPro" id="IPR057336">
    <property type="entry name" value="GerAC_N"/>
</dbReference>
<name>A0A9J6P5M2_9CLOT</name>
<feature type="domain" description="Spore germination GerAC-like C-terminal" evidence="8">
    <location>
        <begin position="208"/>
        <end position="374"/>
    </location>
</feature>
<feature type="domain" description="Spore germination protein N-terminal" evidence="9">
    <location>
        <begin position="26"/>
        <end position="194"/>
    </location>
</feature>
<evidence type="ECO:0000256" key="2">
    <source>
        <dbReference type="ARBA" id="ARBA00007886"/>
    </source>
</evidence>
<evidence type="ECO:0000259" key="9">
    <source>
        <dbReference type="Pfam" id="PF25198"/>
    </source>
</evidence>
<dbReference type="PROSITE" id="PS51257">
    <property type="entry name" value="PROKAR_LIPOPROTEIN"/>
    <property type="match status" value="1"/>
</dbReference>
<dbReference type="AlphaFoldDB" id="A0A9J6P5M2"/>
<dbReference type="Proteomes" id="UP001056429">
    <property type="component" value="Unassembled WGS sequence"/>
</dbReference>
<dbReference type="Gene3D" id="3.30.300.210">
    <property type="entry name" value="Nutrient germinant receptor protein C, domain 3"/>
    <property type="match status" value="1"/>
</dbReference>
<evidence type="ECO:0000313" key="11">
    <source>
        <dbReference type="Proteomes" id="UP001056429"/>
    </source>
</evidence>
<dbReference type="InterPro" id="IPR038501">
    <property type="entry name" value="Spore_GerAC_C_sf"/>
</dbReference>
<evidence type="ECO:0000256" key="5">
    <source>
        <dbReference type="ARBA" id="ARBA00023136"/>
    </source>
</evidence>
<keyword evidence="5" id="KW-0472">Membrane</keyword>
<organism evidence="10 11">
    <name type="scientific">Oceanirhabdus seepicola</name>
    <dbReference type="NCBI Taxonomy" id="2828781"/>
    <lineage>
        <taxon>Bacteria</taxon>
        <taxon>Bacillati</taxon>
        <taxon>Bacillota</taxon>
        <taxon>Clostridia</taxon>
        <taxon>Eubacteriales</taxon>
        <taxon>Clostridiaceae</taxon>
        <taxon>Oceanirhabdus</taxon>
    </lineage>
</organism>
<dbReference type="NCBIfam" id="TIGR02887">
    <property type="entry name" value="spore_ger_x_C"/>
    <property type="match status" value="1"/>
</dbReference>
<keyword evidence="7" id="KW-0449">Lipoprotein</keyword>
<dbReference type="GO" id="GO:0016020">
    <property type="term" value="C:membrane"/>
    <property type="evidence" value="ECO:0007669"/>
    <property type="project" value="UniProtKB-SubCell"/>
</dbReference>
<gene>
    <name evidence="10" type="ORF">KDK92_16935</name>
</gene>
<proteinExistence type="inferred from homology"/>
<evidence type="ECO:0000256" key="6">
    <source>
        <dbReference type="ARBA" id="ARBA00023139"/>
    </source>
</evidence>
<protein>
    <submittedName>
        <fullName evidence="10">Ger(X)C family spore germination protein</fullName>
    </submittedName>
</protein>
<keyword evidence="6" id="KW-0564">Palmitate</keyword>
<dbReference type="RefSeq" id="WP_250860524.1">
    <property type="nucleotide sequence ID" value="NZ_JAGSOJ010000003.1"/>
</dbReference>
<comment type="similarity">
    <text evidence="2">Belongs to the GerABKC lipoprotein family.</text>
</comment>
<comment type="subcellular location">
    <subcellularLocation>
        <location evidence="1">Membrane</location>
        <topology evidence="1">Lipid-anchor</topology>
    </subcellularLocation>
</comment>
<evidence type="ECO:0000256" key="1">
    <source>
        <dbReference type="ARBA" id="ARBA00004635"/>
    </source>
</evidence>
<evidence type="ECO:0000256" key="7">
    <source>
        <dbReference type="ARBA" id="ARBA00023288"/>
    </source>
</evidence>
<keyword evidence="3" id="KW-0309">Germination</keyword>
<keyword evidence="4" id="KW-0732">Signal</keyword>
<evidence type="ECO:0000256" key="4">
    <source>
        <dbReference type="ARBA" id="ARBA00022729"/>
    </source>
</evidence>
<sequence>MNKIKATSLITIFILISFLLTSCWSYKEVNDVDIVMGAGIDWDNFKNEYIITFELFSSSIGEKGEKTAKLLQHKGKTLFKAIRNIVEKNGKPAYWPHTKVIIIGKDMAEHGIIPLIDYTMRDAEFRPDMKILVSDESTAEDIFLKKNDSKEIISTKLEESLNYQGKVGTYKRVFFWDLTQKMYQEGYESIIPLVYNDNTDKSSITRISGLAVFKKDKLIGTLNNHEAMYYLFIDNDITNQAFVVEQEVDDETFNICLEILKSKTKITPIKKDNNITIKIDIKTEFSIVEIDGTIDVIKENARKKLERHTEKKIEENIKDLISKVQTNYNSDIFGFGNSIKKDMPYEWEKIGKDWDKNFPNLDVEVNSHVKITKSSLLSKPHKIAE</sequence>
<evidence type="ECO:0000313" key="10">
    <source>
        <dbReference type="EMBL" id="MCM1991422.1"/>
    </source>
</evidence>
<dbReference type="Pfam" id="PF25198">
    <property type="entry name" value="Spore_GerAC_N"/>
    <property type="match status" value="1"/>
</dbReference>
<dbReference type="InterPro" id="IPR008844">
    <property type="entry name" value="Spore_GerAC-like"/>
</dbReference>
<reference evidence="10" key="1">
    <citation type="journal article" date="2021" name="mSystems">
        <title>Bacteria and Archaea Synergistically Convert Glycine Betaine to Biogenic Methane in the Formosa Cold Seep of the South China Sea.</title>
        <authorList>
            <person name="Li L."/>
            <person name="Zhang W."/>
            <person name="Zhang S."/>
            <person name="Song L."/>
            <person name="Sun Q."/>
            <person name="Zhang H."/>
            <person name="Xiang H."/>
            <person name="Dong X."/>
        </authorList>
    </citation>
    <scope>NUCLEOTIDE SEQUENCE</scope>
    <source>
        <strain evidence="10">ZWT</strain>
    </source>
</reference>
<comment type="caution">
    <text evidence="10">The sequence shown here is derived from an EMBL/GenBank/DDBJ whole genome shotgun (WGS) entry which is preliminary data.</text>
</comment>
<dbReference type="Pfam" id="PF05504">
    <property type="entry name" value="Spore_GerAC"/>
    <property type="match status" value="1"/>
</dbReference>
<dbReference type="GO" id="GO:0009847">
    <property type="term" value="P:spore germination"/>
    <property type="evidence" value="ECO:0007669"/>
    <property type="project" value="InterPro"/>
</dbReference>
<dbReference type="PANTHER" id="PTHR35789:SF1">
    <property type="entry name" value="SPORE GERMINATION PROTEIN B3"/>
    <property type="match status" value="1"/>
</dbReference>
<dbReference type="EMBL" id="JAGSOJ010000003">
    <property type="protein sequence ID" value="MCM1991422.1"/>
    <property type="molecule type" value="Genomic_DNA"/>
</dbReference>